<dbReference type="EMBL" id="CP127221">
    <property type="protein sequence ID" value="WIW95110.1"/>
    <property type="molecule type" value="Genomic_DNA"/>
</dbReference>
<organism evidence="1 2">
    <name type="scientific">Altererythrobacter rubellus</name>
    <dbReference type="NCBI Taxonomy" id="2173831"/>
    <lineage>
        <taxon>Bacteria</taxon>
        <taxon>Pseudomonadati</taxon>
        <taxon>Pseudomonadota</taxon>
        <taxon>Alphaproteobacteria</taxon>
        <taxon>Sphingomonadales</taxon>
        <taxon>Erythrobacteraceae</taxon>
        <taxon>Altererythrobacter</taxon>
    </lineage>
</organism>
<dbReference type="RefSeq" id="WP_285975426.1">
    <property type="nucleotide sequence ID" value="NZ_CP127221.1"/>
</dbReference>
<proteinExistence type="predicted"/>
<evidence type="ECO:0000313" key="1">
    <source>
        <dbReference type="EMBL" id="WIW95110.1"/>
    </source>
</evidence>
<name>A0A9Y2F4K5_9SPHN</name>
<dbReference type="KEGG" id="arue:QQX03_09085"/>
<accession>A0A9Y2F4K5</accession>
<evidence type="ECO:0000313" key="2">
    <source>
        <dbReference type="Proteomes" id="UP001231445"/>
    </source>
</evidence>
<protein>
    <submittedName>
        <fullName evidence="1">Uncharacterized protein</fullName>
    </submittedName>
</protein>
<keyword evidence="2" id="KW-1185">Reference proteome</keyword>
<reference evidence="1 2" key="1">
    <citation type="submission" date="2023-06" db="EMBL/GenBank/DDBJ databases">
        <title>Altererythrobacter rubellus NBRC 112769 genome.</title>
        <authorList>
            <person name="Zhang K."/>
        </authorList>
    </citation>
    <scope>NUCLEOTIDE SEQUENCE [LARGE SCALE GENOMIC DNA]</scope>
    <source>
        <strain evidence="1 2">NBRC 112769</strain>
    </source>
</reference>
<dbReference type="Proteomes" id="UP001231445">
    <property type="component" value="Chromosome"/>
</dbReference>
<gene>
    <name evidence="1" type="ORF">QQX03_09085</name>
</gene>
<sequence>MRTIEISNEIFGKIWSASVEGDKSENDILARMFAEREFLAEVEAEPEHVETKTIQVKSHERTITIPRIGKITWIDDVALALDHIGGKGHLAEIYKSVRAIRSRGGRSLPPSTEAVIRKTLEENSSDSDAYKGGMDLFALPEGKGRGMWALRYAN</sequence>
<dbReference type="AlphaFoldDB" id="A0A9Y2F4K5"/>